<protein>
    <submittedName>
        <fullName evidence="1">Uncharacterized protein</fullName>
    </submittedName>
</protein>
<evidence type="ECO:0000313" key="1">
    <source>
        <dbReference type="EMBL" id="MPM85425.1"/>
    </source>
</evidence>
<comment type="caution">
    <text evidence="1">The sequence shown here is derived from an EMBL/GenBank/DDBJ whole genome shotgun (WGS) entry which is preliminary data.</text>
</comment>
<dbReference type="AlphaFoldDB" id="A0A645D887"/>
<organism evidence="1">
    <name type="scientific">bioreactor metagenome</name>
    <dbReference type="NCBI Taxonomy" id="1076179"/>
    <lineage>
        <taxon>unclassified sequences</taxon>
        <taxon>metagenomes</taxon>
        <taxon>ecological metagenomes</taxon>
    </lineage>
</organism>
<sequence>MLGLLDAKKLAAGKTPVSEVYCITLRPHPQCLTLICRIGAPVKNVSIKIRNRSLTFPDKYRRIGSVGSAAQARF</sequence>
<dbReference type="EMBL" id="VSSQ01033738">
    <property type="protein sequence ID" value="MPM85425.1"/>
    <property type="molecule type" value="Genomic_DNA"/>
</dbReference>
<reference evidence="1" key="1">
    <citation type="submission" date="2019-08" db="EMBL/GenBank/DDBJ databases">
        <authorList>
            <person name="Kucharzyk K."/>
            <person name="Murdoch R.W."/>
            <person name="Higgins S."/>
            <person name="Loffler F."/>
        </authorList>
    </citation>
    <scope>NUCLEOTIDE SEQUENCE</scope>
</reference>
<name>A0A645D887_9ZZZZ</name>
<accession>A0A645D887</accession>
<proteinExistence type="predicted"/>
<gene>
    <name evidence="1" type="ORF">SDC9_132506</name>
</gene>